<dbReference type="PANTHER" id="PTHR20898">
    <property type="entry name" value="DAEDALUS ON 3-RELATED-RELATED"/>
    <property type="match status" value="1"/>
</dbReference>
<dbReference type="AlphaFoldDB" id="A0A1I8MK51"/>
<proteinExistence type="predicted"/>
<dbReference type="EnsemblMetazoa" id="MDOA005759-RB">
    <property type="protein sequence ID" value="MDOA005759-PB"/>
    <property type="gene ID" value="MDOA005759"/>
</dbReference>
<sequence>YGMSETRLKFTNLECDLSRYFYNYTCRLRAVNRYKTLATIKTYVRDVLRNTSVNVALYARNDVQVYRPFLLNFSLNICEFLVKRKANFYTNVIQKYITEFTNVNHTCPYRGYIIADSLFIDESIDVVSKILSNYFTSSYRVVLNFYEGYPLDFIGKITFTIEVVEVKKTG</sequence>
<dbReference type="eggNOG" id="ENOG502TM4J">
    <property type="taxonomic scope" value="Eukaryota"/>
</dbReference>
<accession>A0A1I8MK51</accession>
<dbReference type="Pfam" id="PF06477">
    <property type="entry name" value="DUF1091"/>
    <property type="match status" value="1"/>
</dbReference>
<dbReference type="PANTHER" id="PTHR20898:SF0">
    <property type="entry name" value="DAEDALUS ON 3-RELATED"/>
    <property type="match status" value="1"/>
</dbReference>
<dbReference type="InterPro" id="IPR010512">
    <property type="entry name" value="DUF1091"/>
</dbReference>
<dbReference type="VEuPathDB" id="VectorBase:MDOMA2_019681"/>
<dbReference type="VEuPathDB" id="VectorBase:MDOA005759"/>
<organism evidence="1">
    <name type="scientific">Musca domestica</name>
    <name type="common">House fly</name>
    <dbReference type="NCBI Taxonomy" id="7370"/>
    <lineage>
        <taxon>Eukaryota</taxon>
        <taxon>Metazoa</taxon>
        <taxon>Ecdysozoa</taxon>
        <taxon>Arthropoda</taxon>
        <taxon>Hexapoda</taxon>
        <taxon>Insecta</taxon>
        <taxon>Pterygota</taxon>
        <taxon>Neoptera</taxon>
        <taxon>Endopterygota</taxon>
        <taxon>Diptera</taxon>
        <taxon>Brachycera</taxon>
        <taxon>Muscomorpha</taxon>
        <taxon>Muscoidea</taxon>
        <taxon>Muscidae</taxon>
        <taxon>Musca</taxon>
    </lineage>
</organism>
<gene>
    <name evidence="1" type="primary">101899667</name>
</gene>
<dbReference type="SMART" id="SM00697">
    <property type="entry name" value="DM8"/>
    <property type="match status" value="1"/>
</dbReference>
<name>A0A1I8MK51_MUSDO</name>
<reference evidence="1" key="1">
    <citation type="submission" date="2020-05" db="UniProtKB">
        <authorList>
            <consortium name="EnsemblMetazoa"/>
        </authorList>
    </citation>
    <scope>IDENTIFICATION</scope>
    <source>
        <strain evidence="1">Aabys</strain>
    </source>
</reference>
<evidence type="ECO:0000313" key="1">
    <source>
        <dbReference type="EnsemblMetazoa" id="MDOA005759-PB"/>
    </source>
</evidence>
<protein>
    <submittedName>
        <fullName evidence="1">Uncharacterized protein</fullName>
    </submittedName>
</protein>